<dbReference type="VEuPathDB" id="VectorBase:AFUN019704"/>
<accession>A0A4Y0BLJ2</accession>
<protein>
    <submittedName>
        <fullName evidence="1">Uncharacterized protein</fullName>
    </submittedName>
</protein>
<evidence type="ECO:0000313" key="1">
    <source>
        <dbReference type="EnsemblMetazoa" id="AFUN019704-PA"/>
    </source>
</evidence>
<sequence>MFYPKTKRMNFISATFPFCRKKNCKKNHNFHKKLSLIAASVRRHARKHTNSHRFEMERGIAKLCKQLKGVLYQVFFSKITIQSSYTTQCPLHTIHRKHTNKA</sequence>
<name>A0A4Y0BLJ2_ANOFN</name>
<proteinExistence type="predicted"/>
<reference evidence="1" key="1">
    <citation type="submission" date="2020-05" db="UniProtKB">
        <authorList>
            <consortium name="EnsemblMetazoa"/>
        </authorList>
    </citation>
    <scope>IDENTIFICATION</scope>
    <source>
        <strain evidence="1">FUMOZ</strain>
    </source>
</reference>
<dbReference type="AlphaFoldDB" id="A0A4Y0BLJ2"/>
<dbReference type="EnsemblMetazoa" id="AFUN019704-RA">
    <property type="protein sequence ID" value="AFUN019704-PA"/>
    <property type="gene ID" value="AFUN019704"/>
</dbReference>
<organism evidence="1">
    <name type="scientific">Anopheles funestus</name>
    <name type="common">African malaria mosquito</name>
    <dbReference type="NCBI Taxonomy" id="62324"/>
    <lineage>
        <taxon>Eukaryota</taxon>
        <taxon>Metazoa</taxon>
        <taxon>Ecdysozoa</taxon>
        <taxon>Arthropoda</taxon>
        <taxon>Hexapoda</taxon>
        <taxon>Insecta</taxon>
        <taxon>Pterygota</taxon>
        <taxon>Neoptera</taxon>
        <taxon>Endopterygota</taxon>
        <taxon>Diptera</taxon>
        <taxon>Nematocera</taxon>
        <taxon>Culicoidea</taxon>
        <taxon>Culicidae</taxon>
        <taxon>Anophelinae</taxon>
        <taxon>Anopheles</taxon>
    </lineage>
</organism>